<feature type="region of interest" description="Disordered" evidence="1">
    <location>
        <begin position="68"/>
        <end position="94"/>
    </location>
</feature>
<feature type="compositionally biased region" description="Basic and acidic residues" evidence="1">
    <location>
        <begin position="13"/>
        <end position="22"/>
    </location>
</feature>
<evidence type="ECO:0000313" key="3">
    <source>
        <dbReference type="Proteomes" id="UP001055439"/>
    </source>
</evidence>
<evidence type="ECO:0000313" key="2">
    <source>
        <dbReference type="EMBL" id="URD93051.1"/>
    </source>
</evidence>
<feature type="compositionally biased region" description="Low complexity" evidence="1">
    <location>
        <begin position="80"/>
        <end position="93"/>
    </location>
</feature>
<evidence type="ECO:0000256" key="1">
    <source>
        <dbReference type="SAM" id="MobiDB-lite"/>
    </source>
</evidence>
<keyword evidence="3" id="KW-1185">Reference proteome</keyword>
<sequence length="134" mass="14660">MANCFSPSASDADVERRRDEVSQVERSTVDLIQKKSFPAVNSYPPFLSSVSGAGTGLLDQLWDDTVPGPPLLDELRKNNSSSPSFSSASLAPPGLWGDWKRLQRKPVPAAEGIKTAQPRFPTVYDWVVISSLDR</sequence>
<dbReference type="OrthoDB" id="2012405at2759"/>
<protein>
    <submittedName>
        <fullName evidence="2">Auxin-repressed</fullName>
    </submittedName>
</protein>
<dbReference type="EMBL" id="CP097505">
    <property type="protein sequence ID" value="URD93051.1"/>
    <property type="molecule type" value="Genomic_DNA"/>
</dbReference>
<dbReference type="Proteomes" id="UP001055439">
    <property type="component" value="Chromosome 3"/>
</dbReference>
<dbReference type="AlphaFoldDB" id="A0A9E7FEY8"/>
<accession>A0A9E7FEY8</accession>
<reference evidence="2" key="1">
    <citation type="submission" date="2022-05" db="EMBL/GenBank/DDBJ databases">
        <title>The Musa troglodytarum L. genome provides insights into the mechanism of non-climacteric behaviour and enrichment of carotenoids.</title>
        <authorList>
            <person name="Wang J."/>
        </authorList>
    </citation>
    <scope>NUCLEOTIDE SEQUENCE</scope>
    <source>
        <tissue evidence="2">Leaf</tissue>
    </source>
</reference>
<feature type="region of interest" description="Disordered" evidence="1">
    <location>
        <begin position="1"/>
        <end position="22"/>
    </location>
</feature>
<gene>
    <name evidence="2" type="ORF">MUK42_00152</name>
</gene>
<organism evidence="2 3">
    <name type="scientific">Musa troglodytarum</name>
    <name type="common">fe'i banana</name>
    <dbReference type="NCBI Taxonomy" id="320322"/>
    <lineage>
        <taxon>Eukaryota</taxon>
        <taxon>Viridiplantae</taxon>
        <taxon>Streptophyta</taxon>
        <taxon>Embryophyta</taxon>
        <taxon>Tracheophyta</taxon>
        <taxon>Spermatophyta</taxon>
        <taxon>Magnoliopsida</taxon>
        <taxon>Liliopsida</taxon>
        <taxon>Zingiberales</taxon>
        <taxon>Musaceae</taxon>
        <taxon>Musa</taxon>
    </lineage>
</organism>
<name>A0A9E7FEY8_9LILI</name>
<proteinExistence type="predicted"/>